<evidence type="ECO:0000313" key="10">
    <source>
        <dbReference type="Proteomes" id="UP001161405"/>
    </source>
</evidence>
<dbReference type="InterPro" id="IPR029044">
    <property type="entry name" value="Nucleotide-diphossugar_trans"/>
</dbReference>
<evidence type="ECO:0000256" key="4">
    <source>
        <dbReference type="ARBA" id="ARBA00022679"/>
    </source>
</evidence>
<evidence type="ECO:0000256" key="2">
    <source>
        <dbReference type="ARBA" id="ARBA00012415"/>
    </source>
</evidence>
<dbReference type="InterPro" id="IPR005771">
    <property type="entry name" value="GalU_uridylyltTrfase_bac/arc"/>
</dbReference>
<sequence length="300" mass="32951">MSKKVRTAVFPVAGLGTRFLPATKAMPKEMLPVVDKPLIQYAVDEAREAGIEHFVFVTGRNKGVIEDHFDRQVELEITLHQRQKHDMLKMLGEGLPKPGQTSFTRQQEPMGLGHAVWCARDIVGNEPFALLLPDMLMRSKPGVLTQMMQSYNQNGGNVIAVEEVEPNDVSSYGVVGRGDGPDEGFTISEMVEKPSADEAPSNLIISGRYILQPEIFDLLSKQSKGAGGEIQITDAMVTLMGQQNFTGVKYEGHSFDCGSKVGFLTANVVFAMDREDIAADFKSELREVAAELLDNFTIAD</sequence>
<reference evidence="9" key="1">
    <citation type="journal article" date="2014" name="Int. J. Syst. Evol. Microbiol.">
        <title>Complete genome of a new Firmicutes species belonging to the dominant human colonic microbiota ('Ruminococcus bicirculans') reveals two chromosomes and a selective capacity to utilize plant glucans.</title>
        <authorList>
            <consortium name="NISC Comparative Sequencing Program"/>
            <person name="Wegmann U."/>
            <person name="Louis P."/>
            <person name="Goesmann A."/>
            <person name="Henrissat B."/>
            <person name="Duncan S.H."/>
            <person name="Flint H.J."/>
        </authorList>
    </citation>
    <scope>NUCLEOTIDE SEQUENCE</scope>
    <source>
        <strain evidence="9">NBRC 107169</strain>
    </source>
</reference>
<dbReference type="EMBL" id="BSNI01000001">
    <property type="protein sequence ID" value="GLQ16339.1"/>
    <property type="molecule type" value="Genomic_DNA"/>
</dbReference>
<dbReference type="Gene3D" id="3.90.550.10">
    <property type="entry name" value="Spore Coat Polysaccharide Biosynthesis Protein SpsA, Chain A"/>
    <property type="match status" value="1"/>
</dbReference>
<name>A0ABQ5UMA3_9HYPH</name>
<reference evidence="9" key="2">
    <citation type="submission" date="2023-01" db="EMBL/GenBank/DDBJ databases">
        <title>Draft genome sequence of Maritalea porphyrae strain NBRC 107169.</title>
        <authorList>
            <person name="Sun Q."/>
            <person name="Mori K."/>
        </authorList>
    </citation>
    <scope>NUCLEOTIDE SEQUENCE</scope>
    <source>
        <strain evidence="9">NBRC 107169</strain>
    </source>
</reference>
<organism evidence="9 10">
    <name type="scientific">Maritalea porphyrae</name>
    <dbReference type="NCBI Taxonomy" id="880732"/>
    <lineage>
        <taxon>Bacteria</taxon>
        <taxon>Pseudomonadati</taxon>
        <taxon>Pseudomonadota</taxon>
        <taxon>Alphaproteobacteria</taxon>
        <taxon>Hyphomicrobiales</taxon>
        <taxon>Devosiaceae</taxon>
        <taxon>Maritalea</taxon>
    </lineage>
</organism>
<dbReference type="SUPFAM" id="SSF53448">
    <property type="entry name" value="Nucleotide-diphospho-sugar transferases"/>
    <property type="match status" value="1"/>
</dbReference>
<accession>A0ABQ5UMA3</accession>
<evidence type="ECO:0000256" key="5">
    <source>
        <dbReference type="ARBA" id="ARBA00022695"/>
    </source>
</evidence>
<evidence type="ECO:0000256" key="6">
    <source>
        <dbReference type="ARBA" id="ARBA00048128"/>
    </source>
</evidence>
<feature type="domain" description="Nucleotidyl transferase" evidence="8">
    <location>
        <begin position="13"/>
        <end position="266"/>
    </location>
</feature>
<comment type="catalytic activity">
    <reaction evidence="6 7">
        <text>alpha-D-glucose 1-phosphate + UTP + H(+) = UDP-alpha-D-glucose + diphosphate</text>
        <dbReference type="Rhea" id="RHEA:19889"/>
        <dbReference type="ChEBI" id="CHEBI:15378"/>
        <dbReference type="ChEBI" id="CHEBI:33019"/>
        <dbReference type="ChEBI" id="CHEBI:46398"/>
        <dbReference type="ChEBI" id="CHEBI:58601"/>
        <dbReference type="ChEBI" id="CHEBI:58885"/>
        <dbReference type="EC" id="2.7.7.9"/>
    </reaction>
</comment>
<gene>
    <name evidence="9" type="ORF">GCM10007879_05880</name>
</gene>
<dbReference type="PANTHER" id="PTHR43197:SF1">
    <property type="entry name" value="UTP--GLUCOSE-1-PHOSPHATE URIDYLYLTRANSFERASE"/>
    <property type="match status" value="1"/>
</dbReference>
<dbReference type="NCBIfam" id="TIGR01099">
    <property type="entry name" value="galU"/>
    <property type="match status" value="1"/>
</dbReference>
<keyword evidence="5 7" id="KW-0548">Nucleotidyltransferase</keyword>
<evidence type="ECO:0000256" key="3">
    <source>
        <dbReference type="ARBA" id="ARBA00019048"/>
    </source>
</evidence>
<dbReference type="Proteomes" id="UP001161405">
    <property type="component" value="Unassembled WGS sequence"/>
</dbReference>
<evidence type="ECO:0000256" key="7">
    <source>
        <dbReference type="RuleBase" id="RU361259"/>
    </source>
</evidence>
<comment type="similarity">
    <text evidence="1 7">Belongs to the UDPGP type 2 family.</text>
</comment>
<keyword evidence="10" id="KW-1185">Reference proteome</keyword>
<dbReference type="RefSeq" id="WP_284361911.1">
    <property type="nucleotide sequence ID" value="NZ_BSNI01000001.1"/>
</dbReference>
<protein>
    <recommendedName>
        <fullName evidence="3 7">UTP--glucose-1-phosphate uridylyltransferase</fullName>
        <ecNumber evidence="2 7">2.7.7.9</ecNumber>
    </recommendedName>
    <alternativeName>
        <fullName evidence="7">UDP-glucose pyrophosphorylase</fullName>
    </alternativeName>
</protein>
<proteinExistence type="inferred from homology"/>
<dbReference type="EC" id="2.7.7.9" evidence="2 7"/>
<comment type="caution">
    <text evidence="9">The sequence shown here is derived from an EMBL/GenBank/DDBJ whole genome shotgun (WGS) entry which is preliminary data.</text>
</comment>
<dbReference type="PANTHER" id="PTHR43197">
    <property type="entry name" value="UTP--GLUCOSE-1-PHOSPHATE URIDYLYLTRANSFERASE"/>
    <property type="match status" value="1"/>
</dbReference>
<evidence type="ECO:0000313" key="9">
    <source>
        <dbReference type="EMBL" id="GLQ16339.1"/>
    </source>
</evidence>
<evidence type="ECO:0000256" key="1">
    <source>
        <dbReference type="ARBA" id="ARBA00006890"/>
    </source>
</evidence>
<dbReference type="InterPro" id="IPR005835">
    <property type="entry name" value="NTP_transferase_dom"/>
</dbReference>
<dbReference type="CDD" id="cd02541">
    <property type="entry name" value="UGPase_prokaryotic"/>
    <property type="match status" value="1"/>
</dbReference>
<keyword evidence="4 7" id="KW-0808">Transferase</keyword>
<dbReference type="Pfam" id="PF00483">
    <property type="entry name" value="NTP_transferase"/>
    <property type="match status" value="1"/>
</dbReference>
<dbReference type="GO" id="GO:0016779">
    <property type="term" value="F:nucleotidyltransferase activity"/>
    <property type="evidence" value="ECO:0007669"/>
    <property type="project" value="UniProtKB-KW"/>
</dbReference>
<evidence type="ECO:0000259" key="8">
    <source>
        <dbReference type="Pfam" id="PF00483"/>
    </source>
</evidence>